<dbReference type="PANTHER" id="PTHR19957:SF307">
    <property type="entry name" value="PROTEIN SSO1-RELATED"/>
    <property type="match status" value="1"/>
</dbReference>
<feature type="transmembrane region" description="Helical" evidence="6">
    <location>
        <begin position="273"/>
        <end position="292"/>
    </location>
</feature>
<keyword evidence="4 6" id="KW-1133">Transmembrane helix</keyword>
<dbReference type="Gene3D" id="1.20.58.70">
    <property type="match status" value="1"/>
</dbReference>
<protein>
    <recommendedName>
        <fullName evidence="7">t-SNARE coiled-coil homology domain-containing protein</fullName>
    </recommendedName>
</protein>
<dbReference type="Pfam" id="PF00804">
    <property type="entry name" value="Syntaxin"/>
    <property type="match status" value="1"/>
</dbReference>
<name>A0ABR2WWT1_9FUNG</name>
<comment type="similarity">
    <text evidence="2">Belongs to the syntaxin family.</text>
</comment>
<evidence type="ECO:0000256" key="1">
    <source>
        <dbReference type="ARBA" id="ARBA00004211"/>
    </source>
</evidence>
<feature type="domain" description="T-SNARE coiled-coil homology" evidence="7">
    <location>
        <begin position="199"/>
        <end position="261"/>
    </location>
</feature>
<keyword evidence="5 6" id="KW-0472">Membrane</keyword>
<evidence type="ECO:0000256" key="5">
    <source>
        <dbReference type="ARBA" id="ARBA00023136"/>
    </source>
</evidence>
<dbReference type="PANTHER" id="PTHR19957">
    <property type="entry name" value="SYNTAXIN"/>
    <property type="match status" value="1"/>
</dbReference>
<sequence>MSRDRLAGLKSGYANLEDHGALELGSIQHDPTTSLNTFLEEVTEIEDVIALFQQNVKKIQDLHTNVLDAVSEEQTNSISKQTDKLVSETFQLGNNVKERLKTMNLANRKATGGPGQVQIRRNKYQALQEKFVEAIKSYQKVEYESRSRYRERMERQYRIVKPDASEEEIDKVLDEDGGNQLFAQALMSSSRSSDARDVLREVQSRHDDIKKIEKSIVELARLFEEMQTLITLQDEMIHQIDDQMEATVTHGVEANKQMDQAIVYAEASRKKKWCLLIFFLLLIIIIALVVYFTQFRKPTQ</sequence>
<dbReference type="CDD" id="cd15849">
    <property type="entry name" value="SNARE_Sso1"/>
    <property type="match status" value="1"/>
</dbReference>
<proteinExistence type="inferred from homology"/>
<dbReference type="InterPro" id="IPR010989">
    <property type="entry name" value="SNARE"/>
</dbReference>
<evidence type="ECO:0000259" key="7">
    <source>
        <dbReference type="PROSITE" id="PS50192"/>
    </source>
</evidence>
<reference evidence="8 9" key="1">
    <citation type="submission" date="2023-04" db="EMBL/GenBank/DDBJ databases">
        <title>Genome of Basidiobolus ranarum AG-B5.</title>
        <authorList>
            <person name="Stajich J.E."/>
            <person name="Carter-House D."/>
            <person name="Gryganskyi A."/>
        </authorList>
    </citation>
    <scope>NUCLEOTIDE SEQUENCE [LARGE SCALE GENOMIC DNA]</scope>
    <source>
        <strain evidence="8 9">AG-B5</strain>
    </source>
</reference>
<dbReference type="SUPFAM" id="SSF47661">
    <property type="entry name" value="t-snare proteins"/>
    <property type="match status" value="1"/>
</dbReference>
<dbReference type="InterPro" id="IPR000727">
    <property type="entry name" value="T_SNARE_dom"/>
</dbReference>
<evidence type="ECO:0000313" key="9">
    <source>
        <dbReference type="Proteomes" id="UP001479436"/>
    </source>
</evidence>
<evidence type="ECO:0000256" key="6">
    <source>
        <dbReference type="SAM" id="Phobius"/>
    </source>
</evidence>
<evidence type="ECO:0000256" key="2">
    <source>
        <dbReference type="ARBA" id="ARBA00009063"/>
    </source>
</evidence>
<dbReference type="InterPro" id="IPR045242">
    <property type="entry name" value="Syntaxin"/>
</dbReference>
<accession>A0ABR2WWT1</accession>
<dbReference type="InterPro" id="IPR006011">
    <property type="entry name" value="Syntaxin_N"/>
</dbReference>
<evidence type="ECO:0000256" key="4">
    <source>
        <dbReference type="ARBA" id="ARBA00022989"/>
    </source>
</evidence>
<organism evidence="8 9">
    <name type="scientific">Basidiobolus ranarum</name>
    <dbReference type="NCBI Taxonomy" id="34480"/>
    <lineage>
        <taxon>Eukaryota</taxon>
        <taxon>Fungi</taxon>
        <taxon>Fungi incertae sedis</taxon>
        <taxon>Zoopagomycota</taxon>
        <taxon>Entomophthoromycotina</taxon>
        <taxon>Basidiobolomycetes</taxon>
        <taxon>Basidiobolales</taxon>
        <taxon>Basidiobolaceae</taxon>
        <taxon>Basidiobolus</taxon>
    </lineage>
</organism>
<keyword evidence="9" id="KW-1185">Reference proteome</keyword>
<keyword evidence="3 6" id="KW-0812">Transmembrane</keyword>
<evidence type="ECO:0000313" key="8">
    <source>
        <dbReference type="EMBL" id="KAK9765926.1"/>
    </source>
</evidence>
<dbReference type="PROSITE" id="PS50192">
    <property type="entry name" value="T_SNARE"/>
    <property type="match status" value="1"/>
</dbReference>
<dbReference type="Pfam" id="PF05739">
    <property type="entry name" value="SNARE"/>
    <property type="match status" value="1"/>
</dbReference>
<dbReference type="EMBL" id="JASJQH010000209">
    <property type="protein sequence ID" value="KAK9765926.1"/>
    <property type="molecule type" value="Genomic_DNA"/>
</dbReference>
<dbReference type="SMART" id="SM00503">
    <property type="entry name" value="SynN"/>
    <property type="match status" value="1"/>
</dbReference>
<gene>
    <name evidence="8" type="ORF">K7432_005366</name>
</gene>
<dbReference type="Proteomes" id="UP001479436">
    <property type="component" value="Unassembled WGS sequence"/>
</dbReference>
<dbReference type="SMART" id="SM00397">
    <property type="entry name" value="t_SNARE"/>
    <property type="match status" value="1"/>
</dbReference>
<comment type="subcellular location">
    <subcellularLocation>
        <location evidence="1">Membrane</location>
        <topology evidence="1">Single-pass type IV membrane protein</topology>
    </subcellularLocation>
</comment>
<evidence type="ECO:0000256" key="3">
    <source>
        <dbReference type="ARBA" id="ARBA00022692"/>
    </source>
</evidence>
<comment type="caution">
    <text evidence="8">The sequence shown here is derived from an EMBL/GenBank/DDBJ whole genome shotgun (WGS) entry which is preliminary data.</text>
</comment>